<dbReference type="Proteomes" id="UP001432322">
    <property type="component" value="Unassembled WGS sequence"/>
</dbReference>
<feature type="compositionally biased region" description="Basic and acidic residues" evidence="1">
    <location>
        <begin position="144"/>
        <end position="155"/>
    </location>
</feature>
<gene>
    <name evidence="3" type="ORF">PFISCL1PPCAC_23739</name>
</gene>
<proteinExistence type="predicted"/>
<name>A0AAV5WRP4_9BILA</name>
<evidence type="ECO:0000313" key="3">
    <source>
        <dbReference type="EMBL" id="GMT32442.1"/>
    </source>
</evidence>
<keyword evidence="2" id="KW-0812">Transmembrane</keyword>
<feature type="region of interest" description="Disordered" evidence="1">
    <location>
        <begin position="41"/>
        <end position="155"/>
    </location>
</feature>
<reference evidence="3" key="1">
    <citation type="submission" date="2023-10" db="EMBL/GenBank/DDBJ databases">
        <title>Genome assembly of Pristionchus species.</title>
        <authorList>
            <person name="Yoshida K."/>
            <person name="Sommer R.J."/>
        </authorList>
    </citation>
    <scope>NUCLEOTIDE SEQUENCE</scope>
    <source>
        <strain evidence="3">RS5133</strain>
    </source>
</reference>
<feature type="non-terminal residue" evidence="3">
    <location>
        <position position="1"/>
    </location>
</feature>
<evidence type="ECO:0000313" key="4">
    <source>
        <dbReference type="Proteomes" id="UP001432322"/>
    </source>
</evidence>
<feature type="compositionally biased region" description="Basic and acidic residues" evidence="1">
    <location>
        <begin position="66"/>
        <end position="76"/>
    </location>
</feature>
<organism evidence="3 4">
    <name type="scientific">Pristionchus fissidentatus</name>
    <dbReference type="NCBI Taxonomy" id="1538716"/>
    <lineage>
        <taxon>Eukaryota</taxon>
        <taxon>Metazoa</taxon>
        <taxon>Ecdysozoa</taxon>
        <taxon>Nematoda</taxon>
        <taxon>Chromadorea</taxon>
        <taxon>Rhabditida</taxon>
        <taxon>Rhabditina</taxon>
        <taxon>Diplogasteromorpha</taxon>
        <taxon>Diplogasteroidea</taxon>
        <taxon>Neodiplogasteridae</taxon>
        <taxon>Pristionchus</taxon>
    </lineage>
</organism>
<feature type="non-terminal residue" evidence="3">
    <location>
        <position position="155"/>
    </location>
</feature>
<dbReference type="EMBL" id="BTSY01000006">
    <property type="protein sequence ID" value="GMT32442.1"/>
    <property type="molecule type" value="Genomic_DNA"/>
</dbReference>
<keyword evidence="4" id="KW-1185">Reference proteome</keyword>
<keyword evidence="2" id="KW-0472">Membrane</keyword>
<evidence type="ECO:0000256" key="2">
    <source>
        <dbReference type="SAM" id="Phobius"/>
    </source>
</evidence>
<keyword evidence="2" id="KW-1133">Transmembrane helix</keyword>
<feature type="compositionally biased region" description="Low complexity" evidence="1">
    <location>
        <begin position="77"/>
        <end position="86"/>
    </location>
</feature>
<feature type="transmembrane region" description="Helical" evidence="2">
    <location>
        <begin position="12"/>
        <end position="36"/>
    </location>
</feature>
<accession>A0AAV5WRP4</accession>
<dbReference type="AlphaFoldDB" id="A0AAV5WRP4"/>
<sequence length="155" mass="17049">FHSLPLPSSRTVAPTMIPLLALLILPITTILIGCAMKAEKPSNKPQFDFKSSSNKSNPKGGLASESYKKSSDRMEESSGPGSIESSKALEPVKKEKGSNKTNAPRTHELNEKEKKIAAGAKKERNEYPTFDDVHSDWEGPLGEMHNEEKKKEVET</sequence>
<evidence type="ECO:0000256" key="1">
    <source>
        <dbReference type="SAM" id="MobiDB-lite"/>
    </source>
</evidence>
<protein>
    <submittedName>
        <fullName evidence="3">Uncharacterized protein</fullName>
    </submittedName>
</protein>
<comment type="caution">
    <text evidence="3">The sequence shown here is derived from an EMBL/GenBank/DDBJ whole genome shotgun (WGS) entry which is preliminary data.</text>
</comment>
<feature type="compositionally biased region" description="Basic and acidic residues" evidence="1">
    <location>
        <begin position="105"/>
        <end position="137"/>
    </location>
</feature>